<proteinExistence type="predicted"/>
<dbReference type="eggNOG" id="COG2205">
    <property type="taxonomic scope" value="Bacteria"/>
</dbReference>
<dbReference type="GO" id="GO:0005524">
    <property type="term" value="F:ATP binding"/>
    <property type="evidence" value="ECO:0007669"/>
    <property type="project" value="UniProtKB-KW"/>
</dbReference>
<feature type="domain" description="Histidine kinase" evidence="10">
    <location>
        <begin position="542"/>
        <end position="749"/>
    </location>
</feature>
<evidence type="ECO:0000259" key="10">
    <source>
        <dbReference type="PROSITE" id="PS50109"/>
    </source>
</evidence>
<dbReference type="Gene3D" id="3.30.565.10">
    <property type="entry name" value="Histidine kinase-like ATPase, C-terminal domain"/>
    <property type="match status" value="1"/>
</dbReference>
<keyword evidence="9" id="KW-1133">Transmembrane helix</keyword>
<evidence type="ECO:0000256" key="1">
    <source>
        <dbReference type="ARBA" id="ARBA00000085"/>
    </source>
</evidence>
<keyword evidence="9" id="KW-0472">Membrane</keyword>
<dbReference type="PROSITE" id="PS50109">
    <property type="entry name" value="HIS_KIN"/>
    <property type="match status" value="1"/>
</dbReference>
<comment type="catalytic activity">
    <reaction evidence="1">
        <text>ATP + protein L-histidine = ADP + protein N-phospho-L-histidine.</text>
        <dbReference type="EC" id="2.7.13.3"/>
    </reaction>
</comment>
<dbReference type="InterPro" id="IPR003661">
    <property type="entry name" value="HisK_dim/P_dom"/>
</dbReference>
<dbReference type="STRING" id="639282.DEFDS_0586"/>
<keyword evidence="6" id="KW-0418">Kinase</keyword>
<evidence type="ECO:0000256" key="4">
    <source>
        <dbReference type="ARBA" id="ARBA00022679"/>
    </source>
</evidence>
<keyword evidence="7" id="KW-0067">ATP-binding</keyword>
<evidence type="ECO:0000313" key="12">
    <source>
        <dbReference type="Proteomes" id="UP000001520"/>
    </source>
</evidence>
<dbReference type="Gene3D" id="3.30.450.20">
    <property type="entry name" value="PAS domain"/>
    <property type="match status" value="1"/>
</dbReference>
<evidence type="ECO:0000256" key="6">
    <source>
        <dbReference type="ARBA" id="ARBA00022777"/>
    </source>
</evidence>
<dbReference type="EMBL" id="AP011529">
    <property type="protein sequence ID" value="BAI80068.1"/>
    <property type="molecule type" value="Genomic_DNA"/>
</dbReference>
<dbReference type="CDD" id="cd00075">
    <property type="entry name" value="HATPase"/>
    <property type="match status" value="1"/>
</dbReference>
<reference evidence="11 12" key="1">
    <citation type="journal article" date="2010" name="DNA Res.">
        <title>Bacterial lifestyle in a deep-sea hydrothermal vent chimney revealed by the genome sequence of the thermophilic bacterium Deferribacter desulfuricans SSM1.</title>
        <authorList>
            <person name="Takaki Y."/>
            <person name="Shimamura S."/>
            <person name="Nakagawa S."/>
            <person name="Fukuhara Y."/>
            <person name="Horikawa H."/>
            <person name="Ankai A."/>
            <person name="Harada T."/>
            <person name="Hosoyama A."/>
            <person name="Oguchi A."/>
            <person name="Fukui S."/>
            <person name="Fujita N."/>
            <person name="Takami H."/>
            <person name="Takai K."/>
        </authorList>
    </citation>
    <scope>NUCLEOTIDE SEQUENCE [LARGE SCALE GENOMIC DNA]</scope>
    <source>
        <strain evidence="12">DSM 14783 / JCM 11476 / NBRC 101012 / SSM1</strain>
    </source>
</reference>
<dbReference type="Gene3D" id="1.10.287.130">
    <property type="match status" value="1"/>
</dbReference>
<evidence type="ECO:0000256" key="8">
    <source>
        <dbReference type="ARBA" id="ARBA00023012"/>
    </source>
</evidence>
<dbReference type="SMART" id="SM00387">
    <property type="entry name" value="HATPase_c"/>
    <property type="match status" value="1"/>
</dbReference>
<evidence type="ECO:0000256" key="9">
    <source>
        <dbReference type="SAM" id="Phobius"/>
    </source>
</evidence>
<dbReference type="PRINTS" id="PR00344">
    <property type="entry name" value="BCTRLSENSOR"/>
</dbReference>
<dbReference type="Proteomes" id="UP000001520">
    <property type="component" value="Chromosome"/>
</dbReference>
<accession>D3PBU5</accession>
<keyword evidence="8" id="KW-0902">Two-component regulatory system</keyword>
<keyword evidence="12" id="KW-1185">Reference proteome</keyword>
<dbReference type="InterPro" id="IPR035965">
    <property type="entry name" value="PAS-like_dom_sf"/>
</dbReference>
<dbReference type="InterPro" id="IPR036097">
    <property type="entry name" value="HisK_dim/P_sf"/>
</dbReference>
<dbReference type="KEGG" id="ddf:DEFDS_0586"/>
<dbReference type="InterPro" id="IPR000014">
    <property type="entry name" value="PAS"/>
</dbReference>
<dbReference type="InterPro" id="IPR005467">
    <property type="entry name" value="His_kinase_dom"/>
</dbReference>
<dbReference type="SMART" id="SM00388">
    <property type="entry name" value="HisKA"/>
    <property type="match status" value="1"/>
</dbReference>
<dbReference type="HOGENOM" id="CLU_369491_0_0_0"/>
<evidence type="ECO:0000256" key="2">
    <source>
        <dbReference type="ARBA" id="ARBA00012438"/>
    </source>
</evidence>
<dbReference type="SUPFAM" id="SSF53850">
    <property type="entry name" value="Periplasmic binding protein-like II"/>
    <property type="match status" value="1"/>
</dbReference>
<dbReference type="GO" id="GO:0000155">
    <property type="term" value="F:phosphorelay sensor kinase activity"/>
    <property type="evidence" value="ECO:0007669"/>
    <property type="project" value="InterPro"/>
</dbReference>
<evidence type="ECO:0000313" key="11">
    <source>
        <dbReference type="EMBL" id="BAI80068.1"/>
    </source>
</evidence>
<keyword evidence="5" id="KW-0547">Nucleotide-binding</keyword>
<dbReference type="SUPFAM" id="SSF55874">
    <property type="entry name" value="ATPase domain of HSP90 chaperone/DNA topoisomerase II/histidine kinase"/>
    <property type="match status" value="1"/>
</dbReference>
<sequence length="753" mass="87811">MKFVFIFPIVCYNDDMKKFVFIFVFFLSTIMAHSNEIKIYYAEYEPFIYRDMYGELRGFDYDIISSFCTKYKLDCDFIQTTFPGLLDAVKHEKCDIAVGSIYVTEERKKFGLFTIPYLHSGLVAVIPYNKNYSFEDLFKLRVGVKRKATGHKYIVEQMDKYNDLNVNIFDSTLDSFKALEYGYIDWLINDYYNSLNLIYTKFRGKYKILSIKKRPLFLAESDIAYLLPKKNSALQKMLNQHIVELKKSNKLNELVNKWFYITKPITLQDYLTYIIIFTVITVSLIFLTIIFLLSLRSNRRLRDYNSFLSAVINIPSFVVFTINKNGNIIFWNKGAELITGIEKPKHLKEIFDEYEKIREKCMIEKTKIENFITTIKSNKTKTLLLDIYPLNSSNSQCVFFGQDLTELLDTINSRILYENLFYAIIENSPNGIILIDNELVFINKKSKIIFKINDSNIYLSNLNENILDYLNKFKKMNEEEFIFYDIRDVAEGYIFDLYIKKIITAEKVYYLIILIDNTEKIKQQKIIQEIQRDEIISNIVTSVVHDINNILSVIVNYTTLLKLDSSLNEKNKNILDKILNITEESSNYLKSLLNLSNIGNETKVVFIDNFLRSKEEFFRQLLGSEIKFEMILEGEGVTLEINDNKLTQTLLNLLLNAKDAVMGNDGKVVLKKSVENNNLIIEVIDNGQGIPKEIKDKIFEPFFTTKKEKGTGIGLYAVKIFVDELNGKIEVDSEPGKYTKFKITIPINHKKSN</sequence>
<dbReference type="Pfam" id="PF00497">
    <property type="entry name" value="SBP_bac_3"/>
    <property type="match status" value="1"/>
</dbReference>
<evidence type="ECO:0000256" key="3">
    <source>
        <dbReference type="ARBA" id="ARBA00022553"/>
    </source>
</evidence>
<dbReference type="AlphaFoldDB" id="D3PBU5"/>
<keyword evidence="9" id="KW-0812">Transmembrane</keyword>
<dbReference type="CDD" id="cd13530">
    <property type="entry name" value="PBP2_peptides_like"/>
    <property type="match status" value="1"/>
</dbReference>
<gene>
    <name evidence="11" type="ordered locus">DEFDS_0586</name>
</gene>
<keyword evidence="4" id="KW-0808">Transferase</keyword>
<dbReference type="PANTHER" id="PTHR43065">
    <property type="entry name" value="SENSOR HISTIDINE KINASE"/>
    <property type="match status" value="1"/>
</dbReference>
<dbReference type="PANTHER" id="PTHR43065:SF10">
    <property type="entry name" value="PEROXIDE STRESS-ACTIVATED HISTIDINE KINASE MAK3"/>
    <property type="match status" value="1"/>
</dbReference>
<keyword evidence="3" id="KW-0597">Phosphoprotein</keyword>
<evidence type="ECO:0000256" key="5">
    <source>
        <dbReference type="ARBA" id="ARBA00022741"/>
    </source>
</evidence>
<evidence type="ECO:0000256" key="7">
    <source>
        <dbReference type="ARBA" id="ARBA00022840"/>
    </source>
</evidence>
<dbReference type="eggNOG" id="COG0834">
    <property type="taxonomic scope" value="Bacteria"/>
</dbReference>
<dbReference type="InterPro" id="IPR003594">
    <property type="entry name" value="HATPase_dom"/>
</dbReference>
<feature type="transmembrane region" description="Helical" evidence="9">
    <location>
        <begin position="270"/>
        <end position="292"/>
    </location>
</feature>
<dbReference type="Pfam" id="PF00512">
    <property type="entry name" value="HisKA"/>
    <property type="match status" value="1"/>
</dbReference>
<organism evidence="11 12">
    <name type="scientific">Deferribacter desulfuricans (strain DSM 14783 / JCM 11476 / NBRC 101012 / SSM1)</name>
    <dbReference type="NCBI Taxonomy" id="639282"/>
    <lineage>
        <taxon>Bacteria</taxon>
        <taxon>Pseudomonadati</taxon>
        <taxon>Deferribacterota</taxon>
        <taxon>Deferribacteres</taxon>
        <taxon>Deferribacterales</taxon>
        <taxon>Deferribacteraceae</taxon>
        <taxon>Deferribacter</taxon>
    </lineage>
</organism>
<dbReference type="Gene3D" id="3.40.190.10">
    <property type="entry name" value="Periplasmic binding protein-like II"/>
    <property type="match status" value="2"/>
</dbReference>
<protein>
    <recommendedName>
        <fullName evidence="2">histidine kinase</fullName>
        <ecNumber evidence="2">2.7.13.3</ecNumber>
    </recommendedName>
</protein>
<dbReference type="SUPFAM" id="SSF55785">
    <property type="entry name" value="PYP-like sensor domain (PAS domain)"/>
    <property type="match status" value="1"/>
</dbReference>
<name>D3PBU5_DEFDS</name>
<dbReference type="InterPro" id="IPR001638">
    <property type="entry name" value="Solute-binding_3/MltF_N"/>
</dbReference>
<dbReference type="EC" id="2.7.13.3" evidence="2"/>
<dbReference type="InterPro" id="IPR036890">
    <property type="entry name" value="HATPase_C_sf"/>
</dbReference>
<dbReference type="Pfam" id="PF02518">
    <property type="entry name" value="HATPase_c"/>
    <property type="match status" value="1"/>
</dbReference>
<dbReference type="SUPFAM" id="SSF47384">
    <property type="entry name" value="Homodimeric domain of signal transducing histidine kinase"/>
    <property type="match status" value="1"/>
</dbReference>
<dbReference type="SMART" id="SM00062">
    <property type="entry name" value="PBPb"/>
    <property type="match status" value="1"/>
</dbReference>
<dbReference type="Pfam" id="PF13188">
    <property type="entry name" value="PAS_8"/>
    <property type="match status" value="1"/>
</dbReference>
<dbReference type="InterPro" id="IPR004358">
    <property type="entry name" value="Sig_transdc_His_kin-like_C"/>
</dbReference>